<dbReference type="Proteomes" id="UP000016933">
    <property type="component" value="Unassembled WGS sequence"/>
</dbReference>
<dbReference type="AlphaFoldDB" id="N1PFY2"/>
<proteinExistence type="predicted"/>
<reference evidence="2" key="1">
    <citation type="journal article" date="2012" name="PLoS Genet.">
        <title>The genomes of the fungal plant pathogens Cladosporium fulvum and Dothistroma septosporum reveal adaptation to different hosts and lifestyles but also signatures of common ancestry.</title>
        <authorList>
            <person name="de Wit P.J.G.M."/>
            <person name="van der Burgt A."/>
            <person name="Oekmen B."/>
            <person name="Stergiopoulos I."/>
            <person name="Abd-Elsalam K.A."/>
            <person name="Aerts A.L."/>
            <person name="Bahkali A.H."/>
            <person name="Beenen H.G."/>
            <person name="Chettri P."/>
            <person name="Cox M.P."/>
            <person name="Datema E."/>
            <person name="de Vries R.P."/>
            <person name="Dhillon B."/>
            <person name="Ganley A.R."/>
            <person name="Griffiths S.A."/>
            <person name="Guo Y."/>
            <person name="Hamelin R.C."/>
            <person name="Henrissat B."/>
            <person name="Kabir M.S."/>
            <person name="Jashni M.K."/>
            <person name="Kema G."/>
            <person name="Klaubauf S."/>
            <person name="Lapidus A."/>
            <person name="Levasseur A."/>
            <person name="Lindquist E."/>
            <person name="Mehrabi R."/>
            <person name="Ohm R.A."/>
            <person name="Owen T.J."/>
            <person name="Salamov A."/>
            <person name="Schwelm A."/>
            <person name="Schijlen E."/>
            <person name="Sun H."/>
            <person name="van den Burg H.A."/>
            <person name="van Ham R.C.H.J."/>
            <person name="Zhang S."/>
            <person name="Goodwin S.B."/>
            <person name="Grigoriev I.V."/>
            <person name="Collemare J."/>
            <person name="Bradshaw R.E."/>
        </authorList>
    </citation>
    <scope>NUCLEOTIDE SEQUENCE [LARGE SCALE GENOMIC DNA]</scope>
    <source>
        <strain evidence="2">NZE10 / CBS 128990</strain>
    </source>
</reference>
<reference evidence="1 2" key="2">
    <citation type="journal article" date="2012" name="PLoS Pathog.">
        <title>Diverse lifestyles and strategies of plant pathogenesis encoded in the genomes of eighteen Dothideomycetes fungi.</title>
        <authorList>
            <person name="Ohm R.A."/>
            <person name="Feau N."/>
            <person name="Henrissat B."/>
            <person name="Schoch C.L."/>
            <person name="Horwitz B.A."/>
            <person name="Barry K.W."/>
            <person name="Condon B.J."/>
            <person name="Copeland A.C."/>
            <person name="Dhillon B."/>
            <person name="Glaser F."/>
            <person name="Hesse C.N."/>
            <person name="Kosti I."/>
            <person name="LaButti K."/>
            <person name="Lindquist E.A."/>
            <person name="Lucas S."/>
            <person name="Salamov A.A."/>
            <person name="Bradshaw R.E."/>
            <person name="Ciuffetti L."/>
            <person name="Hamelin R.C."/>
            <person name="Kema G.H.J."/>
            <person name="Lawrence C."/>
            <person name="Scott J.A."/>
            <person name="Spatafora J.W."/>
            <person name="Turgeon B.G."/>
            <person name="de Wit P.J.G.M."/>
            <person name="Zhong S."/>
            <person name="Goodwin S.B."/>
            <person name="Grigoriev I.V."/>
        </authorList>
    </citation>
    <scope>NUCLEOTIDE SEQUENCE [LARGE SCALE GENOMIC DNA]</scope>
    <source>
        <strain evidence="2">NZE10 / CBS 128990</strain>
    </source>
</reference>
<gene>
    <name evidence="1" type="ORF">DOTSEDRAFT_38171</name>
</gene>
<accession>N1PFY2</accession>
<dbReference type="HOGENOM" id="CLU_1142577_0_0_1"/>
<keyword evidence="2" id="KW-1185">Reference proteome</keyword>
<name>N1PFY2_DOTSN</name>
<evidence type="ECO:0000313" key="1">
    <source>
        <dbReference type="EMBL" id="EME40186.1"/>
    </source>
</evidence>
<dbReference type="EMBL" id="KB446544">
    <property type="protein sequence ID" value="EME40186.1"/>
    <property type="molecule type" value="Genomic_DNA"/>
</dbReference>
<sequence length="243" mass="27433">MFVSTHHNDCPDTQRDPKAVGVQQPLQDKWYCYACSPGARPDDADAMPLRATNQSSKNKIPEKYSRMLPIAYRRSCVAIKPMTLLVKEAPTIPSTLIASPQNIAVSCCWPPRHCDAEIRHREVGESARRRTGSSDASILAHEWLTVRVAVFVDNKAEWKTYGGIRVDALTWNARWNGCERSTCPKQCLREQSKRRGTAMLASRCRREEVISSRHLEGIDVRNVSRTMVVCRAQDSSLEHVRSA</sequence>
<evidence type="ECO:0000313" key="2">
    <source>
        <dbReference type="Proteomes" id="UP000016933"/>
    </source>
</evidence>
<protein>
    <submittedName>
        <fullName evidence="1">Uncharacterized protein</fullName>
    </submittedName>
</protein>
<organism evidence="1 2">
    <name type="scientific">Dothistroma septosporum (strain NZE10 / CBS 128990)</name>
    <name type="common">Red band needle blight fungus</name>
    <name type="synonym">Mycosphaerella pini</name>
    <dbReference type="NCBI Taxonomy" id="675120"/>
    <lineage>
        <taxon>Eukaryota</taxon>
        <taxon>Fungi</taxon>
        <taxon>Dikarya</taxon>
        <taxon>Ascomycota</taxon>
        <taxon>Pezizomycotina</taxon>
        <taxon>Dothideomycetes</taxon>
        <taxon>Dothideomycetidae</taxon>
        <taxon>Mycosphaerellales</taxon>
        <taxon>Mycosphaerellaceae</taxon>
        <taxon>Dothistroma</taxon>
    </lineage>
</organism>